<keyword evidence="4" id="KW-1185">Reference proteome</keyword>
<gene>
    <name evidence="3" type="ORF">WMO29_00920</name>
</gene>
<dbReference type="Proteomes" id="UP001438008">
    <property type="component" value="Unassembled WGS sequence"/>
</dbReference>
<evidence type="ECO:0000256" key="1">
    <source>
        <dbReference type="ARBA" id="ARBA00022801"/>
    </source>
</evidence>
<evidence type="ECO:0000313" key="4">
    <source>
        <dbReference type="Proteomes" id="UP001438008"/>
    </source>
</evidence>
<feature type="domain" description="SPOR" evidence="2">
    <location>
        <begin position="203"/>
        <end position="277"/>
    </location>
</feature>
<name>A0ABV1FCR3_9FIRM</name>
<dbReference type="Gene3D" id="3.30.70.1070">
    <property type="entry name" value="Sporulation related repeat"/>
    <property type="match status" value="1"/>
</dbReference>
<dbReference type="InterPro" id="IPR002508">
    <property type="entry name" value="MurNAc-LAA_cat"/>
</dbReference>
<proteinExistence type="predicted"/>
<dbReference type="CDD" id="cd02696">
    <property type="entry name" value="MurNAc-LAA"/>
    <property type="match status" value="1"/>
</dbReference>
<dbReference type="SUPFAM" id="SSF110997">
    <property type="entry name" value="Sporulation related repeat"/>
    <property type="match status" value="1"/>
</dbReference>
<reference evidence="3 4" key="1">
    <citation type="submission" date="2024-03" db="EMBL/GenBank/DDBJ databases">
        <title>Human intestinal bacterial collection.</title>
        <authorList>
            <person name="Pauvert C."/>
            <person name="Hitch T.C.A."/>
            <person name="Clavel T."/>
        </authorList>
    </citation>
    <scope>NUCLEOTIDE SEQUENCE [LARGE SCALE GENOMIC DNA]</scope>
    <source>
        <strain evidence="3 4">CLA-AA-H132</strain>
    </source>
</reference>
<dbReference type="EMBL" id="JBBMFE010000001">
    <property type="protein sequence ID" value="MEQ2471071.1"/>
    <property type="molecule type" value="Genomic_DNA"/>
</dbReference>
<dbReference type="Pfam" id="PF01520">
    <property type="entry name" value="Amidase_3"/>
    <property type="match status" value="1"/>
</dbReference>
<dbReference type="Gene3D" id="3.40.630.40">
    <property type="entry name" value="Zn-dependent exopeptidases"/>
    <property type="match status" value="1"/>
</dbReference>
<protein>
    <submittedName>
        <fullName evidence="3">N-acetylmuramoyl-L-alanine amidase</fullName>
    </submittedName>
</protein>
<organism evidence="3 4">
    <name type="scientific">Laedolimicola intestinihominis</name>
    <dbReference type="NCBI Taxonomy" id="3133166"/>
    <lineage>
        <taxon>Bacteria</taxon>
        <taxon>Bacillati</taxon>
        <taxon>Bacillota</taxon>
        <taxon>Clostridia</taxon>
        <taxon>Lachnospirales</taxon>
        <taxon>Lachnospiraceae</taxon>
        <taxon>Laedolimicola</taxon>
    </lineage>
</organism>
<dbReference type="InterPro" id="IPR007730">
    <property type="entry name" value="SPOR-like_dom"/>
</dbReference>
<evidence type="ECO:0000313" key="3">
    <source>
        <dbReference type="EMBL" id="MEQ2471071.1"/>
    </source>
</evidence>
<dbReference type="PANTHER" id="PTHR30404">
    <property type="entry name" value="N-ACETYLMURAMOYL-L-ALANINE AMIDASE"/>
    <property type="match status" value="1"/>
</dbReference>
<dbReference type="PROSITE" id="PS51724">
    <property type="entry name" value="SPOR"/>
    <property type="match status" value="1"/>
</dbReference>
<dbReference type="InterPro" id="IPR050695">
    <property type="entry name" value="N-acetylmuramoyl_amidase_3"/>
</dbReference>
<dbReference type="RefSeq" id="WP_349163364.1">
    <property type="nucleotide sequence ID" value="NZ_JBBMFE010000001.1"/>
</dbReference>
<dbReference type="Pfam" id="PF05036">
    <property type="entry name" value="SPOR"/>
    <property type="match status" value="1"/>
</dbReference>
<dbReference type="SMART" id="SM00646">
    <property type="entry name" value="Ami_3"/>
    <property type="match status" value="1"/>
</dbReference>
<evidence type="ECO:0000259" key="2">
    <source>
        <dbReference type="PROSITE" id="PS51724"/>
    </source>
</evidence>
<dbReference type="SUPFAM" id="SSF53187">
    <property type="entry name" value="Zn-dependent exopeptidases"/>
    <property type="match status" value="1"/>
</dbReference>
<accession>A0ABV1FCR3</accession>
<keyword evidence="1" id="KW-0378">Hydrolase</keyword>
<dbReference type="InterPro" id="IPR036680">
    <property type="entry name" value="SPOR-like_sf"/>
</dbReference>
<dbReference type="PANTHER" id="PTHR30404:SF0">
    <property type="entry name" value="N-ACETYLMURAMOYL-L-ALANINE AMIDASE AMIC"/>
    <property type="match status" value="1"/>
</dbReference>
<comment type="caution">
    <text evidence="3">The sequence shown here is derived from an EMBL/GenBank/DDBJ whole genome shotgun (WGS) entry which is preliminary data.</text>
</comment>
<sequence>MVEKIVLDAGHGGRNPGAAYQGRRESDDALRLAVAVGNILEENGYDVIYTRTTDATQSVGQKAAIANEEGADLFISIHRNASDYPGQYNGVQTLIYDDSGFKKEMAENINANLEALGFRNAGVDIRPNLVVLNSTRMPALLVEAGFIDSDKDNQLFDSRFQAMAQAIADGIMETLEEPPVAAVPDPPSADDMSMTGQPEETSVPAEELYRVQAGAYRERENAENLLSLLENDGFPAYIICHDGLYKVQIGAYARLSNAIAMEREVREKGYNTYITTY</sequence>